<reference evidence="2 3" key="1">
    <citation type="submission" date="2019-03" db="EMBL/GenBank/DDBJ databases">
        <title>Genomic Encyclopedia of Type Strains, Phase IV (KMG-IV): sequencing the most valuable type-strain genomes for metagenomic binning, comparative biology and taxonomic classification.</title>
        <authorList>
            <person name="Goeker M."/>
        </authorList>
    </citation>
    <scope>NUCLEOTIDE SEQUENCE [LARGE SCALE GENOMIC DNA]</scope>
    <source>
        <strain evidence="2 3">DSM 45765</strain>
    </source>
</reference>
<dbReference type="Proteomes" id="UP000294911">
    <property type="component" value="Unassembled WGS sequence"/>
</dbReference>
<dbReference type="EMBL" id="SLXQ01000011">
    <property type="protein sequence ID" value="TCP47851.1"/>
    <property type="molecule type" value="Genomic_DNA"/>
</dbReference>
<sequence>MSTFDTPDPISATFDLIVGDLHIAATDRDNTVVEVRPSDDSSEADKRAVERTRVSYSNGALLVKTTKSRGLDLFSRTGSVDVLVELPSGSRVHAESSVGDLRSTGRLGECSVRTSTGRVYLDQTRQLRLRTAAGDVEVREVIGSAEVSTGSGTVRLGVLDGDAIVRNSNGSTDVGAAHGDIRLQSANGSIAVQHISGSRVEAKTANGDIRIDGMSSGAAVLRTAFGEIEIGIAPGVPAWLDAHTGYGRLHNLLRESAQAPPEAEGFLDVRAHTSCGDITIRRI</sequence>
<dbReference type="AlphaFoldDB" id="A0A4R2QLE2"/>
<gene>
    <name evidence="2" type="ORF">EV191_11156</name>
</gene>
<dbReference type="OrthoDB" id="3252095at2"/>
<dbReference type="Gene3D" id="2.160.20.120">
    <property type="match status" value="1"/>
</dbReference>
<protein>
    <recommendedName>
        <fullName evidence="1">DUF4097 domain-containing protein</fullName>
    </recommendedName>
</protein>
<dbReference type="PANTHER" id="PTHR34094:SF1">
    <property type="entry name" value="PROTEIN FAM185A"/>
    <property type="match status" value="1"/>
</dbReference>
<accession>A0A4R2QLE2</accession>
<proteinExistence type="predicted"/>
<evidence type="ECO:0000259" key="1">
    <source>
        <dbReference type="Pfam" id="PF13349"/>
    </source>
</evidence>
<dbReference type="PANTHER" id="PTHR34094">
    <property type="match status" value="1"/>
</dbReference>
<organism evidence="2 3">
    <name type="scientific">Tamaricihabitans halophyticus</name>
    <dbReference type="NCBI Taxonomy" id="1262583"/>
    <lineage>
        <taxon>Bacteria</taxon>
        <taxon>Bacillati</taxon>
        <taxon>Actinomycetota</taxon>
        <taxon>Actinomycetes</taxon>
        <taxon>Pseudonocardiales</taxon>
        <taxon>Pseudonocardiaceae</taxon>
        <taxon>Tamaricihabitans</taxon>
    </lineage>
</organism>
<dbReference type="Pfam" id="PF13349">
    <property type="entry name" value="DUF4097"/>
    <property type="match status" value="1"/>
</dbReference>
<feature type="domain" description="DUF4097" evidence="1">
    <location>
        <begin position="21"/>
        <end position="230"/>
    </location>
</feature>
<evidence type="ECO:0000313" key="2">
    <source>
        <dbReference type="EMBL" id="TCP47851.1"/>
    </source>
</evidence>
<dbReference type="RefSeq" id="WP_132878993.1">
    <property type="nucleotide sequence ID" value="NZ_SLXQ01000011.1"/>
</dbReference>
<keyword evidence="3" id="KW-1185">Reference proteome</keyword>
<name>A0A4R2QLE2_9PSEU</name>
<dbReference type="InterPro" id="IPR025164">
    <property type="entry name" value="Toastrack_DUF4097"/>
</dbReference>
<comment type="caution">
    <text evidence="2">The sequence shown here is derived from an EMBL/GenBank/DDBJ whole genome shotgun (WGS) entry which is preliminary data.</text>
</comment>
<evidence type="ECO:0000313" key="3">
    <source>
        <dbReference type="Proteomes" id="UP000294911"/>
    </source>
</evidence>